<dbReference type="PANTHER" id="PTHR23501">
    <property type="entry name" value="MAJOR FACILITATOR SUPERFAMILY"/>
    <property type="match status" value="1"/>
</dbReference>
<keyword evidence="5 6" id="KW-0472">Membrane</keyword>
<accession>A0AAN7ZL65</accession>
<evidence type="ECO:0000256" key="6">
    <source>
        <dbReference type="SAM" id="Phobius"/>
    </source>
</evidence>
<feature type="transmembrane region" description="Helical" evidence="6">
    <location>
        <begin position="92"/>
        <end position="120"/>
    </location>
</feature>
<keyword evidence="4 6" id="KW-1133">Transmembrane helix</keyword>
<keyword evidence="2" id="KW-0813">Transport</keyword>
<organism evidence="7 8">
    <name type="scientific">Elasticomyces elasticus</name>
    <dbReference type="NCBI Taxonomy" id="574655"/>
    <lineage>
        <taxon>Eukaryota</taxon>
        <taxon>Fungi</taxon>
        <taxon>Dikarya</taxon>
        <taxon>Ascomycota</taxon>
        <taxon>Pezizomycotina</taxon>
        <taxon>Dothideomycetes</taxon>
        <taxon>Dothideomycetidae</taxon>
        <taxon>Mycosphaerellales</taxon>
        <taxon>Teratosphaeriaceae</taxon>
        <taxon>Elasticomyces</taxon>
    </lineage>
</organism>
<comment type="caution">
    <text evidence="7">The sequence shown here is derived from an EMBL/GenBank/DDBJ whole genome shotgun (WGS) entry which is preliminary data.</text>
</comment>
<keyword evidence="3 6" id="KW-0812">Transmembrane</keyword>
<feature type="transmembrane region" description="Helical" evidence="6">
    <location>
        <begin position="231"/>
        <end position="252"/>
    </location>
</feature>
<proteinExistence type="predicted"/>
<evidence type="ECO:0000256" key="4">
    <source>
        <dbReference type="ARBA" id="ARBA00022989"/>
    </source>
</evidence>
<evidence type="ECO:0000256" key="1">
    <source>
        <dbReference type="ARBA" id="ARBA00004141"/>
    </source>
</evidence>
<feature type="transmembrane region" description="Helical" evidence="6">
    <location>
        <begin position="318"/>
        <end position="339"/>
    </location>
</feature>
<reference evidence="7" key="1">
    <citation type="submission" date="2023-08" db="EMBL/GenBank/DDBJ databases">
        <title>Black Yeasts Isolated from many extreme environments.</title>
        <authorList>
            <person name="Coleine C."/>
            <person name="Stajich J.E."/>
            <person name="Selbmann L."/>
        </authorList>
    </citation>
    <scope>NUCLEOTIDE SEQUENCE</scope>
    <source>
        <strain evidence="7">CCFEE 5810</strain>
    </source>
</reference>
<dbReference type="Proteomes" id="UP001310594">
    <property type="component" value="Unassembled WGS sequence"/>
</dbReference>
<protein>
    <recommendedName>
        <fullName evidence="9">Major facilitator superfamily (MFS) profile domain-containing protein</fullName>
    </recommendedName>
</protein>
<comment type="subcellular location">
    <subcellularLocation>
        <location evidence="1">Membrane</location>
        <topology evidence="1">Multi-pass membrane protein</topology>
    </subcellularLocation>
</comment>
<feature type="transmembrane region" description="Helical" evidence="6">
    <location>
        <begin position="53"/>
        <end position="80"/>
    </location>
</feature>
<feature type="transmembrane region" description="Helical" evidence="6">
    <location>
        <begin position="386"/>
        <end position="403"/>
    </location>
</feature>
<dbReference type="EMBL" id="JAVRQU010000020">
    <property type="protein sequence ID" value="KAK5691977.1"/>
    <property type="molecule type" value="Genomic_DNA"/>
</dbReference>
<evidence type="ECO:0000313" key="7">
    <source>
        <dbReference type="EMBL" id="KAK5691977.1"/>
    </source>
</evidence>
<evidence type="ECO:0008006" key="9">
    <source>
        <dbReference type="Google" id="ProtNLM"/>
    </source>
</evidence>
<sequence length="604" mass="64164">MSIVLSKQPALAIDVSSDQAMPDKEGSFAAHTDVVADVALVTSKRPYREVNFIFTYIAACLGALASFGSFVMPATSLALINESIGPSPNIAWVALAFTLCLSVASSMMATVGCIICSTASSVNQVIGGTVLIGLAGAAQLSFNYLLAELVPIKDRYYVLGSVFLATIPFSSFGAVISRLFIVHTAKGWRWDYYLNIIINGLSTLLYFFFYHPPGFDELHQRRSKWEELRKIDFVGILLFVTGLLLFLMGLSWGGSLYAWNSAHVISTLAVGFVTSVAFVLWGKKDGTYGRLALIPGTECFAPLERPLVPMRLFRSRGYCVLTLISGIGGMLYYSLNVIYPTMVGALFTTDIVRAGLLTCVIGGGVAAGAFTSNLWAKSGGNFRWKLFFAVVACTAFSGALAGAKTESTASALACVASYFIGSVEGLVGSAITIVVDDQTELGVAVGVYGSIRSIFGVLATSIFATILTNRVSQDTKHHVVPALLEAGLPSASLEPLLSALSVGNVEAAEAIPGVTQHILLVAASTMKAAYSNAFTLLFLVTLAVGGVSCITAYFTPTLEHRYTEDVIRRLHGSDPAAAATTVDEENAEPWHSGQVLSAERSMVG</sequence>
<feature type="transmembrane region" description="Helical" evidence="6">
    <location>
        <begin position="409"/>
        <end position="435"/>
    </location>
</feature>
<feature type="transmembrane region" description="Helical" evidence="6">
    <location>
        <begin position="126"/>
        <end position="146"/>
    </location>
</feature>
<dbReference type="SUPFAM" id="SSF103473">
    <property type="entry name" value="MFS general substrate transporter"/>
    <property type="match status" value="1"/>
</dbReference>
<feature type="transmembrane region" description="Helical" evidence="6">
    <location>
        <begin position="533"/>
        <end position="554"/>
    </location>
</feature>
<dbReference type="Gene3D" id="1.20.1250.20">
    <property type="entry name" value="MFS general substrate transporter like domains"/>
    <property type="match status" value="1"/>
</dbReference>
<dbReference type="Pfam" id="PF06609">
    <property type="entry name" value="TRI12"/>
    <property type="match status" value="1"/>
</dbReference>
<dbReference type="GO" id="GO:0022857">
    <property type="term" value="F:transmembrane transporter activity"/>
    <property type="evidence" value="ECO:0007669"/>
    <property type="project" value="InterPro"/>
</dbReference>
<evidence type="ECO:0000256" key="2">
    <source>
        <dbReference type="ARBA" id="ARBA00022448"/>
    </source>
</evidence>
<feature type="transmembrane region" description="Helical" evidence="6">
    <location>
        <begin position="258"/>
        <end position="281"/>
    </location>
</feature>
<feature type="transmembrane region" description="Helical" evidence="6">
    <location>
        <begin position="447"/>
        <end position="467"/>
    </location>
</feature>
<evidence type="ECO:0000256" key="5">
    <source>
        <dbReference type="ARBA" id="ARBA00023136"/>
    </source>
</evidence>
<feature type="transmembrane region" description="Helical" evidence="6">
    <location>
        <begin position="158"/>
        <end position="180"/>
    </location>
</feature>
<dbReference type="InterPro" id="IPR010573">
    <property type="entry name" value="MFS_Str1/Tri12-like"/>
</dbReference>
<evidence type="ECO:0000256" key="3">
    <source>
        <dbReference type="ARBA" id="ARBA00022692"/>
    </source>
</evidence>
<feature type="transmembrane region" description="Helical" evidence="6">
    <location>
        <begin position="351"/>
        <end position="374"/>
    </location>
</feature>
<dbReference type="AlphaFoldDB" id="A0AAN7ZL65"/>
<dbReference type="PANTHER" id="PTHR23501:SF109">
    <property type="entry name" value="MAJOR FACILITATOR SUPERFAMILY (MFS) PROFILE DOMAIN-CONTAINING PROTEIN-RELATED"/>
    <property type="match status" value="1"/>
</dbReference>
<name>A0AAN7ZL65_9PEZI</name>
<dbReference type="GO" id="GO:0005886">
    <property type="term" value="C:plasma membrane"/>
    <property type="evidence" value="ECO:0007669"/>
    <property type="project" value="TreeGrafter"/>
</dbReference>
<gene>
    <name evidence="7" type="ORF">LTR97_011148</name>
</gene>
<feature type="transmembrane region" description="Helical" evidence="6">
    <location>
        <begin position="192"/>
        <end position="210"/>
    </location>
</feature>
<dbReference type="InterPro" id="IPR036259">
    <property type="entry name" value="MFS_trans_sf"/>
</dbReference>
<evidence type="ECO:0000313" key="8">
    <source>
        <dbReference type="Proteomes" id="UP001310594"/>
    </source>
</evidence>